<reference evidence="1" key="1">
    <citation type="submission" date="2017-04" db="EMBL/GenBank/DDBJ databases">
        <title>Genome sequence and comparative analysis of three virulent Lactococcus garvieae phages, novel phages with genome architecture linking the 936 group phages of Lactococcus lactis.</title>
        <authorList>
            <person name="Hoai T.D."/>
            <person name="Nishiki I."/>
            <person name="Yoshida T."/>
            <person name="Nakai T."/>
        </authorList>
    </citation>
    <scope>NUCLEOTIDE SEQUENCE [LARGE SCALE GENOMIC DNA]</scope>
</reference>
<accession>A0A2Z2GSZ4</accession>
<name>A0A2Z2GSZ4_9CAUD</name>
<evidence type="ECO:0000313" key="2">
    <source>
        <dbReference type="Proteomes" id="UP000251251"/>
    </source>
</evidence>
<dbReference type="EMBL" id="KY888143">
    <property type="protein sequence ID" value="ARQ94819.1"/>
    <property type="molecule type" value="Genomic_DNA"/>
</dbReference>
<keyword evidence="2" id="KW-1185">Reference proteome</keyword>
<proteinExistence type="predicted"/>
<evidence type="ECO:0008006" key="3">
    <source>
        <dbReference type="Google" id="ProtNLM"/>
    </source>
</evidence>
<dbReference type="Proteomes" id="UP000251251">
    <property type="component" value="Segment"/>
</dbReference>
<gene>
    <name evidence="1" type="ORF">PLgW1_8</name>
</gene>
<protein>
    <recommendedName>
        <fullName evidence="3">Structural protein 1</fullName>
    </recommendedName>
</protein>
<evidence type="ECO:0000313" key="1">
    <source>
        <dbReference type="EMBL" id="ARQ94819.1"/>
    </source>
</evidence>
<organism evidence="1 2">
    <name type="scientific">Lactococcus phage PLgW-1</name>
    <dbReference type="NCBI Taxonomy" id="1983536"/>
    <lineage>
        <taxon>Viruses</taxon>
        <taxon>Duplodnaviria</taxon>
        <taxon>Heunggongvirae</taxon>
        <taxon>Uroviricota</taxon>
        <taxon>Caudoviricetes</taxon>
        <taxon>Uwajimavirus</taxon>
        <taxon>Uwajimavirus PLgW1</taxon>
    </lineage>
</organism>
<sequence>MADNSYIKKYCNISPLVTIYDDKLEEFREQAIDLLEVAGCSTDETKSIVRAYIAGFCRLNNYTEPSEQWLKAENARLQSLLETIYFGGLS</sequence>